<keyword evidence="4" id="KW-0697">Rotamase</keyword>
<keyword evidence="3" id="KW-0732">Signal</keyword>
<sequence length="264" mass="29150">MKSLKHLTAILLSASLISISSAQAEDIIAIIDGKSIDNETFSSYAMMRTQQVQHNGTLTNKQRNMLLQEFINSELLYNAAINEGIDQLPEVIAQIEMQTRTLVINSALKKHMDDTFTEALLTEAYNEQYGKGSNEYHIRHILIEHETEANNIVAALKRGEDFKKLAGTSSIDPSSSDGGSLGWMSTELMPAEFAAVVATLKPGEYSSTPVKSNFGWHIIQLDEQRTIAPPPIEAVANNLAASIQSKIIKEYVDSLRDKATIEIK</sequence>
<feature type="domain" description="PpiC" evidence="6">
    <location>
        <begin position="133"/>
        <end position="223"/>
    </location>
</feature>
<dbReference type="EC" id="5.2.1.8" evidence="2"/>
<dbReference type="InterPro" id="IPR000297">
    <property type="entry name" value="PPIase_PpiC"/>
</dbReference>
<organism evidence="7">
    <name type="scientific">hydrothermal vent metagenome</name>
    <dbReference type="NCBI Taxonomy" id="652676"/>
    <lineage>
        <taxon>unclassified sequences</taxon>
        <taxon>metagenomes</taxon>
        <taxon>ecological metagenomes</taxon>
    </lineage>
</organism>
<evidence type="ECO:0000256" key="2">
    <source>
        <dbReference type="ARBA" id="ARBA00013194"/>
    </source>
</evidence>
<evidence type="ECO:0000256" key="4">
    <source>
        <dbReference type="ARBA" id="ARBA00023110"/>
    </source>
</evidence>
<dbReference type="SUPFAM" id="SSF54534">
    <property type="entry name" value="FKBP-like"/>
    <property type="match status" value="1"/>
</dbReference>
<dbReference type="AlphaFoldDB" id="A0A3B0ZL87"/>
<dbReference type="InterPro" id="IPR050245">
    <property type="entry name" value="PrsA_foldase"/>
</dbReference>
<proteinExistence type="predicted"/>
<dbReference type="Gene3D" id="3.10.50.40">
    <property type="match status" value="1"/>
</dbReference>
<evidence type="ECO:0000259" key="6">
    <source>
        <dbReference type="PROSITE" id="PS50198"/>
    </source>
</evidence>
<evidence type="ECO:0000256" key="3">
    <source>
        <dbReference type="ARBA" id="ARBA00022729"/>
    </source>
</evidence>
<protein>
    <recommendedName>
        <fullName evidence="2">peptidylprolyl isomerase</fullName>
        <ecNumber evidence="2">5.2.1.8</ecNumber>
    </recommendedName>
</protein>
<accession>A0A3B0ZL87</accession>
<keyword evidence="5" id="KW-0413">Isomerase</keyword>
<dbReference type="EMBL" id="UOFQ01000090">
    <property type="protein sequence ID" value="VAW88142.1"/>
    <property type="molecule type" value="Genomic_DNA"/>
</dbReference>
<evidence type="ECO:0000313" key="7">
    <source>
        <dbReference type="EMBL" id="VAW88142.1"/>
    </source>
</evidence>
<reference evidence="7" key="1">
    <citation type="submission" date="2018-06" db="EMBL/GenBank/DDBJ databases">
        <authorList>
            <person name="Zhirakovskaya E."/>
        </authorList>
    </citation>
    <scope>NUCLEOTIDE SEQUENCE</scope>
</reference>
<evidence type="ECO:0000256" key="5">
    <source>
        <dbReference type="ARBA" id="ARBA00023235"/>
    </source>
</evidence>
<dbReference type="InterPro" id="IPR027304">
    <property type="entry name" value="Trigger_fact/SurA_dom_sf"/>
</dbReference>
<dbReference type="PANTHER" id="PTHR47245">
    <property type="entry name" value="PEPTIDYLPROLYL ISOMERASE"/>
    <property type="match status" value="1"/>
</dbReference>
<gene>
    <name evidence="7" type="ORF">MNBD_GAMMA17-1709</name>
</gene>
<dbReference type="PROSITE" id="PS50198">
    <property type="entry name" value="PPIC_PPIASE_2"/>
    <property type="match status" value="1"/>
</dbReference>
<name>A0A3B0ZL87_9ZZZZ</name>
<dbReference type="GO" id="GO:0003755">
    <property type="term" value="F:peptidyl-prolyl cis-trans isomerase activity"/>
    <property type="evidence" value="ECO:0007669"/>
    <property type="project" value="UniProtKB-KW"/>
</dbReference>
<dbReference type="Pfam" id="PF00639">
    <property type="entry name" value="Rotamase"/>
    <property type="match status" value="1"/>
</dbReference>
<evidence type="ECO:0000256" key="1">
    <source>
        <dbReference type="ARBA" id="ARBA00000971"/>
    </source>
</evidence>
<dbReference type="PANTHER" id="PTHR47245:SF1">
    <property type="entry name" value="FOLDASE PROTEIN PRSA"/>
    <property type="match status" value="1"/>
</dbReference>
<dbReference type="Gene3D" id="1.10.8.1040">
    <property type="match status" value="1"/>
</dbReference>
<dbReference type="InterPro" id="IPR046357">
    <property type="entry name" value="PPIase_dom_sf"/>
</dbReference>
<dbReference type="SUPFAM" id="SSF109998">
    <property type="entry name" value="Triger factor/SurA peptide-binding domain-like"/>
    <property type="match status" value="1"/>
</dbReference>
<comment type="catalytic activity">
    <reaction evidence="1">
        <text>[protein]-peptidylproline (omega=180) = [protein]-peptidylproline (omega=0)</text>
        <dbReference type="Rhea" id="RHEA:16237"/>
        <dbReference type="Rhea" id="RHEA-COMP:10747"/>
        <dbReference type="Rhea" id="RHEA-COMP:10748"/>
        <dbReference type="ChEBI" id="CHEBI:83833"/>
        <dbReference type="ChEBI" id="CHEBI:83834"/>
        <dbReference type="EC" id="5.2.1.8"/>
    </reaction>
</comment>